<evidence type="ECO:0000313" key="1">
    <source>
        <dbReference type="EMBL" id="SUC11334.1"/>
    </source>
</evidence>
<dbReference type="GeneID" id="78569923"/>
<dbReference type="RefSeq" id="WP_115082697.1">
    <property type="nucleotide sequence ID" value="NZ_UGTP01000001.1"/>
</dbReference>
<protein>
    <submittedName>
        <fullName evidence="1">Uncharacterized protein</fullName>
    </submittedName>
</protein>
<gene>
    <name evidence="1" type="ORF">NCTC13043_00177</name>
</gene>
<name>A0A379EZ08_9BACT</name>
<reference evidence="1 2" key="1">
    <citation type="submission" date="2018-06" db="EMBL/GenBank/DDBJ databases">
        <authorList>
            <consortium name="Pathogen Informatics"/>
            <person name="Doyle S."/>
        </authorList>
    </citation>
    <scope>NUCLEOTIDE SEQUENCE [LARGE SCALE GENOMIC DNA]</scope>
    <source>
        <strain evidence="1 2">NCTC13043</strain>
    </source>
</reference>
<dbReference type="Proteomes" id="UP000254235">
    <property type="component" value="Unassembled WGS sequence"/>
</dbReference>
<evidence type="ECO:0000313" key="2">
    <source>
        <dbReference type="Proteomes" id="UP000254235"/>
    </source>
</evidence>
<proteinExistence type="predicted"/>
<dbReference type="OrthoDB" id="1066031at2"/>
<dbReference type="AlphaFoldDB" id="A0A379EZ08"/>
<dbReference type="EMBL" id="UGTP01000001">
    <property type="protein sequence ID" value="SUC11334.1"/>
    <property type="molecule type" value="Genomic_DNA"/>
</dbReference>
<sequence>MHITTVSRHKVVAAMTRGFFQAFISGSIDATQPGKKNITPLEYKKIIADNYERLSAYYVSVMFPILIRLNYTDGEAVAEDMKRRKFSNSTSPKILLRYACGSKELYETAIKEYQQQVSILLTGRLQTITEFFESYERGAKDIQPVDVALAIRSMVRTQMMTYSMVLRTINPELATLHQATVFRLMLYGTMTLLHNEPISIESDNLEIMFRRVALNSDNFEVLMNEMNQAYEDLVREQK</sequence>
<organism evidence="1 2">
    <name type="scientific">Prevotella pallens</name>
    <dbReference type="NCBI Taxonomy" id="60133"/>
    <lineage>
        <taxon>Bacteria</taxon>
        <taxon>Pseudomonadati</taxon>
        <taxon>Bacteroidota</taxon>
        <taxon>Bacteroidia</taxon>
        <taxon>Bacteroidales</taxon>
        <taxon>Prevotellaceae</taxon>
        <taxon>Prevotella</taxon>
    </lineage>
</organism>
<accession>A0A379EZ08</accession>